<name>A0ABU2G8J2_9EURY</name>
<feature type="compositionally biased region" description="Basic and acidic residues" evidence="1">
    <location>
        <begin position="1"/>
        <end position="11"/>
    </location>
</feature>
<evidence type="ECO:0000313" key="3">
    <source>
        <dbReference type="Proteomes" id="UP001254813"/>
    </source>
</evidence>
<organism evidence="2 3">
    <name type="scientific">Halogeometricum luteum</name>
    <dbReference type="NCBI Taxonomy" id="2950537"/>
    <lineage>
        <taxon>Archaea</taxon>
        <taxon>Methanobacteriati</taxon>
        <taxon>Methanobacteriota</taxon>
        <taxon>Stenosarchaea group</taxon>
        <taxon>Halobacteria</taxon>
        <taxon>Halobacteriales</taxon>
        <taxon>Haloferacaceae</taxon>
        <taxon>Halogeometricum</taxon>
    </lineage>
</organism>
<gene>
    <name evidence="2" type="ORF">NDI79_23410</name>
</gene>
<protein>
    <recommendedName>
        <fullName evidence="4">Ribbon-helix-helix protein, copG family</fullName>
    </recommendedName>
</protein>
<dbReference type="EMBL" id="JAMQOQ010000018">
    <property type="protein sequence ID" value="MDS0297116.1"/>
    <property type="molecule type" value="Genomic_DNA"/>
</dbReference>
<accession>A0ABU2G8J2</accession>
<dbReference type="RefSeq" id="WP_310931058.1">
    <property type="nucleotide sequence ID" value="NZ_JAMQOQ010000018.1"/>
</dbReference>
<reference evidence="2 3" key="1">
    <citation type="submission" date="2022-06" db="EMBL/GenBank/DDBJ databases">
        <title>Halogeometricum sp. a new haloarchaeum isolate from saline soil.</title>
        <authorList>
            <person name="Strakova D."/>
            <person name="Galisteo C."/>
            <person name="Sanchez-Porro C."/>
            <person name="Ventosa A."/>
        </authorList>
    </citation>
    <scope>NUCLEOTIDE SEQUENCE [LARGE SCALE GENOMIC DNA]</scope>
    <source>
        <strain evidence="3">S3BR25-2</strain>
    </source>
</reference>
<comment type="caution">
    <text evidence="2">The sequence shown here is derived from an EMBL/GenBank/DDBJ whole genome shotgun (WGS) entry which is preliminary data.</text>
</comment>
<sequence>MSTGHELEGEKYSPAQRARTSMQVKNDVRYGIYEDAKAAVAEELDCDPTQTQVIREVCAAYVGYDK</sequence>
<dbReference type="Proteomes" id="UP001254813">
    <property type="component" value="Unassembled WGS sequence"/>
</dbReference>
<evidence type="ECO:0008006" key="4">
    <source>
        <dbReference type="Google" id="ProtNLM"/>
    </source>
</evidence>
<proteinExistence type="predicted"/>
<evidence type="ECO:0000313" key="2">
    <source>
        <dbReference type="EMBL" id="MDS0297116.1"/>
    </source>
</evidence>
<feature type="region of interest" description="Disordered" evidence="1">
    <location>
        <begin position="1"/>
        <end position="20"/>
    </location>
</feature>
<evidence type="ECO:0000256" key="1">
    <source>
        <dbReference type="SAM" id="MobiDB-lite"/>
    </source>
</evidence>
<keyword evidence="3" id="KW-1185">Reference proteome</keyword>